<gene>
    <name evidence="1" type="ORF">IM787_03935</name>
</gene>
<evidence type="ECO:0000313" key="2">
    <source>
        <dbReference type="Proteomes" id="UP000806285"/>
    </source>
</evidence>
<keyword evidence="2" id="KW-1185">Reference proteome</keyword>
<accession>A0ABR9RZM4</accession>
<sequence>MRLDYLLFDSSDEDSGHCSFDALASVLPERLPALVAEVEAVLRWAHRAFGLPDADGGEWDYALQLTGADGEPLVIAYDAALGGVRLPGPVTARVALALTLGGSPAFASAFLDAFPDA</sequence>
<comment type="caution">
    <text evidence="1">The sequence shown here is derived from an EMBL/GenBank/DDBJ whole genome shotgun (WGS) entry which is preliminary data.</text>
</comment>
<proteinExistence type="predicted"/>
<dbReference type="EMBL" id="JADDIV010000001">
    <property type="protein sequence ID" value="MBE7366711.1"/>
    <property type="molecule type" value="Genomic_DNA"/>
</dbReference>
<organism evidence="1 2">
    <name type="scientific">Ramlibacter pallidus</name>
    <dbReference type="NCBI Taxonomy" id="2780087"/>
    <lineage>
        <taxon>Bacteria</taxon>
        <taxon>Pseudomonadati</taxon>
        <taxon>Pseudomonadota</taxon>
        <taxon>Betaproteobacteria</taxon>
        <taxon>Burkholderiales</taxon>
        <taxon>Comamonadaceae</taxon>
        <taxon>Ramlibacter</taxon>
    </lineage>
</organism>
<reference evidence="1 2" key="1">
    <citation type="submission" date="2020-10" db="EMBL/GenBank/DDBJ databases">
        <title>Ramlibacter sp. HM2 16S ribosomal RNA gene Genome sequencing and assembly.</title>
        <authorList>
            <person name="Kang M."/>
        </authorList>
    </citation>
    <scope>NUCLEOTIDE SEQUENCE [LARGE SCALE GENOMIC DNA]</scope>
    <source>
        <strain evidence="1 2">HM2</strain>
    </source>
</reference>
<dbReference type="Proteomes" id="UP000806285">
    <property type="component" value="Unassembled WGS sequence"/>
</dbReference>
<protein>
    <submittedName>
        <fullName evidence="1">Uncharacterized protein</fullName>
    </submittedName>
</protein>
<name>A0ABR9RZM4_9BURK</name>
<dbReference type="RefSeq" id="WP_193675316.1">
    <property type="nucleotide sequence ID" value="NZ_JADDIV010000001.1"/>
</dbReference>
<evidence type="ECO:0000313" key="1">
    <source>
        <dbReference type="EMBL" id="MBE7366711.1"/>
    </source>
</evidence>